<dbReference type="InterPro" id="IPR015421">
    <property type="entry name" value="PyrdxlP-dep_Trfase_major"/>
</dbReference>
<dbReference type="Pfam" id="PF00202">
    <property type="entry name" value="Aminotran_3"/>
    <property type="match status" value="1"/>
</dbReference>
<gene>
    <name evidence="10" type="ORF">CAL24_20880</name>
</gene>
<dbReference type="InterPro" id="IPR005814">
    <property type="entry name" value="Aminotrans_3"/>
</dbReference>
<comment type="caution">
    <text evidence="10">The sequence shown here is derived from an EMBL/GenBank/DDBJ whole genome shotgun (WGS) entry which is preliminary data.</text>
</comment>
<comment type="cofactor">
    <cofactor evidence="1">
        <name>pyridoxal 5'-phosphate</name>
        <dbReference type="ChEBI" id="CHEBI:597326"/>
    </cofactor>
</comment>
<comment type="pathway">
    <text evidence="2">Amine and polyamine biosynthesis; ectoine biosynthesis; L-ectoine from L-aspartate 4-semialdehyde: step 1/3.</text>
</comment>
<dbReference type="PROSITE" id="PS00600">
    <property type="entry name" value="AA_TRANSFER_CLASS_3"/>
    <property type="match status" value="1"/>
</dbReference>
<evidence type="ECO:0000256" key="9">
    <source>
        <dbReference type="RuleBase" id="RU003560"/>
    </source>
</evidence>
<dbReference type="InterPro" id="IPR049704">
    <property type="entry name" value="Aminotrans_3_PPA_site"/>
</dbReference>
<sequence>MTSALLKQTLDQQPPRAARAEGVYIYDDAGRQYLDGSGGAMTVSIGHGVPEVLQAMASQASRICYTYRSHFTSEAAETLAAELTGLAPGDLNHAFFVNSGSEATELAMRAALQYWREQGQPGKTDILGRRISYHGMTMGALSMSGHSARRADYGTLLHTFAVAPPPYPYRFPLEGKDAGQHGAAAWERVLREHGPERVAAIIVEPVVGAAGGALTPEVGYLRALREICDRHDVLLIADEVITGMGRTGEWFGCQHDGIVPDMIATGKGMTSGYTPMGAVLFRDKLVDASRAGSKAAPFGHTFSNNPLSAAVCLAVVRYMKSHRVLDNVAAQGRRLEAGLRALSARYPWMADVRGRGLLWGFEFVGDPATREPLPAARQANSRFVSHCFDAGLIVYGAGIAPYNNAALVAPPLTITETELQDLLDRLESGLRSFAREMQLPL</sequence>
<dbReference type="PANTHER" id="PTHR43094">
    <property type="entry name" value="AMINOTRANSFERASE"/>
    <property type="match status" value="1"/>
</dbReference>
<protein>
    <recommendedName>
        <fullName evidence="5">Diaminobutyrate--2-oxoglutarate transaminase</fullName>
        <ecNumber evidence="4">2.6.1.76</ecNumber>
    </recommendedName>
</protein>
<evidence type="ECO:0000313" key="10">
    <source>
        <dbReference type="EMBL" id="OZI72732.1"/>
    </source>
</evidence>
<evidence type="ECO:0000256" key="1">
    <source>
        <dbReference type="ARBA" id="ARBA00001933"/>
    </source>
</evidence>
<dbReference type="InterPro" id="IPR015422">
    <property type="entry name" value="PyrdxlP-dep_Trfase_small"/>
</dbReference>
<evidence type="ECO:0000256" key="2">
    <source>
        <dbReference type="ARBA" id="ARBA00004946"/>
    </source>
</evidence>
<dbReference type="PIRSF" id="PIRSF000521">
    <property type="entry name" value="Transaminase_4ab_Lys_Orn"/>
    <property type="match status" value="1"/>
</dbReference>
<organism evidence="10 11">
    <name type="scientific">Bordetella genomosp. 2</name>
    <dbReference type="NCBI Taxonomy" id="1983456"/>
    <lineage>
        <taxon>Bacteria</taxon>
        <taxon>Pseudomonadati</taxon>
        <taxon>Pseudomonadota</taxon>
        <taxon>Betaproteobacteria</taxon>
        <taxon>Burkholderiales</taxon>
        <taxon>Alcaligenaceae</taxon>
        <taxon>Bordetella</taxon>
    </lineage>
</organism>
<name>A0A261VGU4_9BORD</name>
<evidence type="ECO:0000256" key="6">
    <source>
        <dbReference type="ARBA" id="ARBA00022576"/>
    </source>
</evidence>
<dbReference type="GO" id="GO:0045303">
    <property type="term" value="F:diaminobutyrate-2-oxoglutarate transaminase activity"/>
    <property type="evidence" value="ECO:0007669"/>
    <property type="project" value="UniProtKB-EC"/>
</dbReference>
<evidence type="ECO:0000313" key="11">
    <source>
        <dbReference type="Proteomes" id="UP000215633"/>
    </source>
</evidence>
<evidence type="ECO:0000256" key="3">
    <source>
        <dbReference type="ARBA" id="ARBA00008954"/>
    </source>
</evidence>
<keyword evidence="6 10" id="KW-0032">Aminotransferase</keyword>
<evidence type="ECO:0000256" key="4">
    <source>
        <dbReference type="ARBA" id="ARBA00013155"/>
    </source>
</evidence>
<keyword evidence="11" id="KW-1185">Reference proteome</keyword>
<comment type="catalytic activity">
    <reaction evidence="8">
        <text>L-2,4-diaminobutanoate + 2-oxoglutarate = L-aspartate 4-semialdehyde + L-glutamate</text>
        <dbReference type="Rhea" id="RHEA:11160"/>
        <dbReference type="ChEBI" id="CHEBI:16810"/>
        <dbReference type="ChEBI" id="CHEBI:29985"/>
        <dbReference type="ChEBI" id="CHEBI:58761"/>
        <dbReference type="ChEBI" id="CHEBI:537519"/>
        <dbReference type="EC" id="2.6.1.76"/>
    </reaction>
</comment>
<proteinExistence type="inferred from homology"/>
<evidence type="ECO:0000256" key="8">
    <source>
        <dbReference type="ARBA" id="ARBA00049111"/>
    </source>
</evidence>
<dbReference type="InterPro" id="IPR015424">
    <property type="entry name" value="PyrdxlP-dep_Trfase"/>
</dbReference>
<dbReference type="Gene3D" id="3.90.1150.10">
    <property type="entry name" value="Aspartate Aminotransferase, domain 1"/>
    <property type="match status" value="1"/>
</dbReference>
<dbReference type="GO" id="GO:0030170">
    <property type="term" value="F:pyridoxal phosphate binding"/>
    <property type="evidence" value="ECO:0007669"/>
    <property type="project" value="InterPro"/>
</dbReference>
<evidence type="ECO:0000256" key="5">
    <source>
        <dbReference type="ARBA" id="ARBA00014798"/>
    </source>
</evidence>
<dbReference type="PANTHER" id="PTHR43094:SF1">
    <property type="entry name" value="AMINOTRANSFERASE CLASS-III"/>
    <property type="match status" value="1"/>
</dbReference>
<dbReference type="RefSeq" id="WP_028352930.1">
    <property type="nucleotide sequence ID" value="NZ_NEVT01000008.1"/>
</dbReference>
<evidence type="ECO:0000256" key="7">
    <source>
        <dbReference type="ARBA" id="ARBA00022898"/>
    </source>
</evidence>
<comment type="similarity">
    <text evidence="3 9">Belongs to the class-III pyridoxal-phosphate-dependent aminotransferase family.</text>
</comment>
<keyword evidence="7 9" id="KW-0663">Pyridoxal phosphate</keyword>
<dbReference type="AlphaFoldDB" id="A0A261VGU4"/>
<dbReference type="Proteomes" id="UP000215633">
    <property type="component" value="Unassembled WGS sequence"/>
</dbReference>
<dbReference type="Gene3D" id="3.40.640.10">
    <property type="entry name" value="Type I PLP-dependent aspartate aminotransferase-like (Major domain)"/>
    <property type="match status" value="1"/>
</dbReference>
<dbReference type="FunFam" id="3.40.640.10:FF:000004">
    <property type="entry name" value="Acetylornithine aminotransferase"/>
    <property type="match status" value="1"/>
</dbReference>
<dbReference type="SUPFAM" id="SSF53383">
    <property type="entry name" value="PLP-dependent transferases"/>
    <property type="match status" value="1"/>
</dbReference>
<reference evidence="11" key="1">
    <citation type="submission" date="2017-05" db="EMBL/GenBank/DDBJ databases">
        <title>Complete and WGS of Bordetella genogroups.</title>
        <authorList>
            <person name="Spilker T."/>
            <person name="Lipuma J."/>
        </authorList>
    </citation>
    <scope>NUCLEOTIDE SEQUENCE [LARGE SCALE GENOMIC DNA]</scope>
    <source>
        <strain evidence="11">AU8256</strain>
    </source>
</reference>
<dbReference type="EMBL" id="NEVT01000008">
    <property type="protein sequence ID" value="OZI72732.1"/>
    <property type="molecule type" value="Genomic_DNA"/>
</dbReference>
<dbReference type="EC" id="2.6.1.76" evidence="4"/>
<accession>A0A261VGU4</accession>
<keyword evidence="10" id="KW-0808">Transferase</keyword>
<dbReference type="CDD" id="cd00610">
    <property type="entry name" value="OAT_like"/>
    <property type="match status" value="1"/>
</dbReference>